<comment type="caution">
    <text evidence="2">The sequence shown here is derived from an EMBL/GenBank/DDBJ whole genome shotgun (WGS) entry which is preliminary data.</text>
</comment>
<organism evidence="2 3">
    <name type="scientific">Candidatus Pantoea multigeneris</name>
    <dbReference type="NCBI Taxonomy" id="2608357"/>
    <lineage>
        <taxon>Bacteria</taxon>
        <taxon>Pseudomonadati</taxon>
        <taxon>Pseudomonadota</taxon>
        <taxon>Gammaproteobacteria</taxon>
        <taxon>Enterobacterales</taxon>
        <taxon>Erwiniaceae</taxon>
        <taxon>Pantoea</taxon>
    </lineage>
</organism>
<protein>
    <submittedName>
        <fullName evidence="2">Esterase</fullName>
    </submittedName>
</protein>
<keyword evidence="3" id="KW-1185">Reference proteome</keyword>
<name>A0ABX0R6E3_9GAMM</name>
<dbReference type="SUPFAM" id="SSF53474">
    <property type="entry name" value="alpha/beta-Hydrolases"/>
    <property type="match status" value="1"/>
</dbReference>
<dbReference type="Pfam" id="PF02230">
    <property type="entry name" value="Abhydrolase_2"/>
    <property type="match status" value="1"/>
</dbReference>
<dbReference type="NCBIfam" id="NF008525">
    <property type="entry name" value="PRK11460.1"/>
    <property type="match status" value="1"/>
</dbReference>
<dbReference type="InterPro" id="IPR029058">
    <property type="entry name" value="AB_hydrolase_fold"/>
</dbReference>
<accession>A0ABX0R6E3</accession>
<feature type="domain" description="Phospholipase/carboxylesterase/thioesterase" evidence="1">
    <location>
        <begin position="3"/>
        <end position="202"/>
    </location>
</feature>
<dbReference type="InterPro" id="IPR003140">
    <property type="entry name" value="PLipase/COase/thioEstase"/>
</dbReference>
<evidence type="ECO:0000313" key="3">
    <source>
        <dbReference type="Proteomes" id="UP001515683"/>
    </source>
</evidence>
<evidence type="ECO:0000259" key="1">
    <source>
        <dbReference type="Pfam" id="PF02230"/>
    </source>
</evidence>
<dbReference type="EMBL" id="VWXF01000001">
    <property type="protein sequence ID" value="NIF20955.1"/>
    <property type="molecule type" value="Genomic_DNA"/>
</dbReference>
<dbReference type="RefSeq" id="WP_167012801.1">
    <property type="nucleotide sequence ID" value="NZ_VWXF01000001.1"/>
</dbReference>
<dbReference type="Gene3D" id="3.40.50.1820">
    <property type="entry name" value="alpha/beta hydrolase"/>
    <property type="match status" value="1"/>
</dbReference>
<reference evidence="2 3" key="1">
    <citation type="journal article" date="2019" name="bioRxiv">
        <title>Bacteria contribute to plant secondary compound degradation in a generalist herbivore system.</title>
        <authorList>
            <person name="Francoeur C.B."/>
            <person name="Khadempour L."/>
            <person name="Moreira-Soto R.D."/>
            <person name="Gotting K."/>
            <person name="Book A.J."/>
            <person name="Pinto-Tomas A.A."/>
            <person name="Keefover-Ring K."/>
            <person name="Currie C.R."/>
        </authorList>
    </citation>
    <scope>NUCLEOTIDE SEQUENCE [LARGE SCALE GENOMIC DNA]</scope>
    <source>
        <strain evidence="2">Acro-835</strain>
    </source>
</reference>
<dbReference type="Proteomes" id="UP001515683">
    <property type="component" value="Unassembled WGS sequence"/>
</dbReference>
<evidence type="ECO:0000313" key="2">
    <source>
        <dbReference type="EMBL" id="NIF20955.1"/>
    </source>
</evidence>
<proteinExistence type="predicted"/>
<sequence>MHYVIVQQPVSSASQLFLLYHGVGDTPESMAEIGSWFGRAFPEALVVAVGAPQRDHARQWFIEAGGEGAASQVAIDAILPTFVETVQHWQQKSGVSPLGTALVGFSQGATLILEGINAHPELAGRVIAFSGRFNSLPAKASRKTTIHLIHGDNDRQIPLTHAVDAEERVAALGGDITLDIIDELPHAIDDKGINIALNHLRNTVPKRYFDEALGGAKPGEDDVVMMM</sequence>
<gene>
    <name evidence="2" type="ORF">F3J40_04945</name>
</gene>